<evidence type="ECO:0000256" key="4">
    <source>
        <dbReference type="ARBA" id="ARBA00016244"/>
    </source>
</evidence>
<dbReference type="GO" id="GO:0005576">
    <property type="term" value="C:extracellular region"/>
    <property type="evidence" value="ECO:0007669"/>
    <property type="project" value="UniProtKB-SubCell"/>
</dbReference>
<evidence type="ECO:0000256" key="1">
    <source>
        <dbReference type="ARBA" id="ARBA00004365"/>
    </source>
</evidence>
<dbReference type="PRINTS" id="PR01005">
    <property type="entry name" value="FLGHOOKAP1"/>
</dbReference>
<dbReference type="AlphaFoldDB" id="A0A318EDF2"/>
<evidence type="ECO:0000259" key="9">
    <source>
        <dbReference type="Pfam" id="PF00460"/>
    </source>
</evidence>
<protein>
    <recommendedName>
        <fullName evidence="4 7">Flagellar hook-associated protein 1</fullName>
        <shortName evidence="7">HAP1</shortName>
    </recommendedName>
</protein>
<comment type="caution">
    <text evidence="13">The sequence shown here is derived from an EMBL/GenBank/DDBJ whole genome shotgun (WGS) entry which is preliminary data.</text>
</comment>
<reference evidence="13 14" key="1">
    <citation type="submission" date="2018-04" db="EMBL/GenBank/DDBJ databases">
        <title>Genomic Encyclopedia of Type Strains, Phase IV (KMG-IV): sequencing the most valuable type-strain genomes for metagenomic binning, comparative biology and taxonomic classification.</title>
        <authorList>
            <person name="Goeker M."/>
        </authorList>
    </citation>
    <scope>NUCLEOTIDE SEQUENCE [LARGE SCALE GENOMIC DNA]</scope>
    <source>
        <strain evidence="13 14">DSM 104150</strain>
    </source>
</reference>
<evidence type="ECO:0000259" key="12">
    <source>
        <dbReference type="Pfam" id="PF22638"/>
    </source>
</evidence>
<keyword evidence="13" id="KW-0969">Cilium</keyword>
<feature type="coiled-coil region" evidence="8">
    <location>
        <begin position="137"/>
        <end position="182"/>
    </location>
</feature>
<feature type="domain" description="Flagellar basal-body/hook protein C-terminal" evidence="10">
    <location>
        <begin position="502"/>
        <end position="540"/>
    </location>
</feature>
<dbReference type="SUPFAM" id="SSF64518">
    <property type="entry name" value="Phase 1 flagellin"/>
    <property type="match status" value="1"/>
</dbReference>
<evidence type="ECO:0000256" key="7">
    <source>
        <dbReference type="RuleBase" id="RU362065"/>
    </source>
</evidence>
<proteinExistence type="inferred from homology"/>
<gene>
    <name evidence="7" type="primary">flgK</name>
    <name evidence="13" type="ORF">C8D93_109160</name>
</gene>
<dbReference type="InterPro" id="IPR001444">
    <property type="entry name" value="Flag_bb_rod_N"/>
</dbReference>
<keyword evidence="14" id="KW-1185">Reference proteome</keyword>
<dbReference type="PANTHER" id="PTHR30033">
    <property type="entry name" value="FLAGELLAR HOOK-ASSOCIATED PROTEIN 1"/>
    <property type="match status" value="1"/>
</dbReference>
<evidence type="ECO:0000259" key="11">
    <source>
        <dbReference type="Pfam" id="PF21158"/>
    </source>
</evidence>
<dbReference type="InterPro" id="IPR002371">
    <property type="entry name" value="FlgK"/>
</dbReference>
<keyword evidence="6 7" id="KW-0975">Bacterial flagellum</keyword>
<evidence type="ECO:0000256" key="2">
    <source>
        <dbReference type="ARBA" id="ARBA00004613"/>
    </source>
</evidence>
<dbReference type="InterPro" id="IPR049119">
    <property type="entry name" value="FlgK_D2-like"/>
</dbReference>
<dbReference type="Proteomes" id="UP000248330">
    <property type="component" value="Unassembled WGS sequence"/>
</dbReference>
<keyword evidence="5 7" id="KW-0964">Secreted</keyword>
<dbReference type="InterPro" id="IPR010930">
    <property type="entry name" value="Flg_bb/hook_C_dom"/>
</dbReference>
<dbReference type="OrthoDB" id="9802553at2"/>
<feature type="domain" description="Flagellar hook-associated protein FlgK helical" evidence="12">
    <location>
        <begin position="93"/>
        <end position="323"/>
    </location>
</feature>
<dbReference type="RefSeq" id="WP_110266162.1">
    <property type="nucleotide sequence ID" value="NZ_CAWNXA010000009.1"/>
</dbReference>
<evidence type="ECO:0000256" key="3">
    <source>
        <dbReference type="ARBA" id="ARBA00009677"/>
    </source>
</evidence>
<dbReference type="Pfam" id="PF00460">
    <property type="entry name" value="Flg_bb_rod"/>
    <property type="match status" value="1"/>
</dbReference>
<dbReference type="InterPro" id="IPR053927">
    <property type="entry name" value="FlgK_helical"/>
</dbReference>
<keyword evidence="8" id="KW-0175">Coiled coil</keyword>
<evidence type="ECO:0000313" key="13">
    <source>
        <dbReference type="EMBL" id="PXV65781.1"/>
    </source>
</evidence>
<dbReference type="Pfam" id="PF21158">
    <property type="entry name" value="flgK_1st_1"/>
    <property type="match status" value="1"/>
</dbReference>
<dbReference type="PANTHER" id="PTHR30033:SF1">
    <property type="entry name" value="FLAGELLAR HOOK-ASSOCIATED PROTEIN 1"/>
    <property type="match status" value="1"/>
</dbReference>
<feature type="domain" description="Flagellar hook-associated protein 1 D2-like" evidence="11">
    <location>
        <begin position="333"/>
        <end position="412"/>
    </location>
</feature>
<organism evidence="13 14">
    <name type="scientific">Sinimarinibacterium flocculans</name>
    <dbReference type="NCBI Taxonomy" id="985250"/>
    <lineage>
        <taxon>Bacteria</taxon>
        <taxon>Pseudomonadati</taxon>
        <taxon>Pseudomonadota</taxon>
        <taxon>Gammaproteobacteria</taxon>
        <taxon>Nevskiales</taxon>
        <taxon>Nevskiaceae</taxon>
        <taxon>Sinimarinibacterium</taxon>
    </lineage>
</organism>
<evidence type="ECO:0000256" key="8">
    <source>
        <dbReference type="SAM" id="Coils"/>
    </source>
</evidence>
<dbReference type="Pfam" id="PF06429">
    <property type="entry name" value="Flg_bbr_C"/>
    <property type="match status" value="1"/>
</dbReference>
<comment type="similarity">
    <text evidence="3 7">Belongs to the flagella basal body rod proteins family.</text>
</comment>
<dbReference type="EMBL" id="QICN01000009">
    <property type="protein sequence ID" value="PXV65781.1"/>
    <property type="molecule type" value="Genomic_DNA"/>
</dbReference>
<sequence length="544" mass="55697">MSDLLSIGMSGLLAYRRALDTVSHNIANANTAGYSRQRVELASRPGAGTGYGYLGTGVDVATVRRLGDDLISARMQTDASAYGRLQTYHGYASRVDSLLSDADAGLSRPLQGFFDAANALSQDPSSTAARQTLIGAADTLAARMRDTQAQLDAMDSEIDTRMRATVDEINTLSQALADVNREIVQGYGNFGGQPPNDLLDRRDQLLQELYSRVGISTSAQADGSVNVYVGGGQALVLGSEATALGVAADRYNSGRLDIVHAGGSRITAQVEGGALGGLLDTRREVIDPARARLGRIAAGIVETVNAQHAQGFDANGQLGADLFAPLRGAAFAATTNGGSAQVDVGFGDPGAFGDSDYELRYDGAAWTLTDLRSGGTVPLTGSGTPGDPLVGAGLELQVSGAASAGDRFLIRPTVSAAGGMNVALSNPSQVAAAASTASGDNGNALALAGLGNIGVFGGGTQSLLSAHTALVSGAGMRAQQAGMQLDAQAAVGNQTLAERESVSGVNLDEEAADLIRYQQAYQAAARVVQVADTIFQTLLQAAGR</sequence>
<evidence type="ECO:0000259" key="10">
    <source>
        <dbReference type="Pfam" id="PF06429"/>
    </source>
</evidence>
<evidence type="ECO:0000256" key="5">
    <source>
        <dbReference type="ARBA" id="ARBA00022525"/>
    </source>
</evidence>
<dbReference type="GO" id="GO:0009424">
    <property type="term" value="C:bacterial-type flagellum hook"/>
    <property type="evidence" value="ECO:0007669"/>
    <property type="project" value="UniProtKB-UniRule"/>
</dbReference>
<keyword evidence="13" id="KW-0966">Cell projection</keyword>
<evidence type="ECO:0000256" key="6">
    <source>
        <dbReference type="ARBA" id="ARBA00023143"/>
    </source>
</evidence>
<dbReference type="GO" id="GO:0044780">
    <property type="term" value="P:bacterial-type flagellum assembly"/>
    <property type="evidence" value="ECO:0007669"/>
    <property type="project" value="InterPro"/>
</dbReference>
<accession>A0A318EDF2</accession>
<evidence type="ECO:0000313" key="14">
    <source>
        <dbReference type="Proteomes" id="UP000248330"/>
    </source>
</evidence>
<comment type="subcellular location">
    <subcellularLocation>
        <location evidence="1 7">Bacterial flagellum</location>
    </subcellularLocation>
    <subcellularLocation>
        <location evidence="2 7">Secreted</location>
    </subcellularLocation>
</comment>
<name>A0A318EDF2_9GAMM</name>
<dbReference type="NCBIfam" id="TIGR02492">
    <property type="entry name" value="flgK_ends"/>
    <property type="match status" value="1"/>
</dbReference>
<dbReference type="Pfam" id="PF22638">
    <property type="entry name" value="FlgK_D1"/>
    <property type="match status" value="1"/>
</dbReference>
<dbReference type="GO" id="GO:0005198">
    <property type="term" value="F:structural molecule activity"/>
    <property type="evidence" value="ECO:0007669"/>
    <property type="project" value="UniProtKB-UniRule"/>
</dbReference>
<feature type="domain" description="Flagellar basal body rod protein N-terminal" evidence="9">
    <location>
        <begin position="6"/>
        <end position="34"/>
    </location>
</feature>
<keyword evidence="13" id="KW-0282">Flagellum</keyword>